<keyword evidence="1" id="KW-0472">Membrane</keyword>
<evidence type="ECO:0000313" key="3">
    <source>
        <dbReference type="Proteomes" id="UP000044377"/>
    </source>
</evidence>
<keyword evidence="1" id="KW-1133">Transmembrane helix</keyword>
<sequence length="72" mass="8477">MSFFTFKSKPLSSLPVNQYRWINIWTSILGHILDSLPAVFGFNCPSFFIMSYFLLLWATTIFSFCFYRVMSV</sequence>
<feature type="transmembrane region" description="Helical" evidence="1">
    <location>
        <begin position="46"/>
        <end position="67"/>
    </location>
</feature>
<gene>
    <name evidence="2" type="ORF">BN1221_02289</name>
</gene>
<evidence type="ECO:0000313" key="2">
    <source>
        <dbReference type="EMBL" id="CPR16812.1"/>
    </source>
</evidence>
<evidence type="ECO:0008006" key="4">
    <source>
        <dbReference type="Google" id="ProtNLM"/>
    </source>
</evidence>
<proteinExistence type="predicted"/>
<protein>
    <recommendedName>
        <fullName evidence="4">DUF2684 domain-containing protein</fullName>
    </recommendedName>
</protein>
<dbReference type="EMBL" id="CGIG01000001">
    <property type="protein sequence ID" value="CPR16812.1"/>
    <property type="molecule type" value="Genomic_DNA"/>
</dbReference>
<organism evidence="2 3">
    <name type="scientific">Brenneria goodwinii</name>
    <dbReference type="NCBI Taxonomy" id="1109412"/>
    <lineage>
        <taxon>Bacteria</taxon>
        <taxon>Pseudomonadati</taxon>
        <taxon>Pseudomonadota</taxon>
        <taxon>Gammaproteobacteria</taxon>
        <taxon>Enterobacterales</taxon>
        <taxon>Pectobacteriaceae</taxon>
        <taxon>Brenneria</taxon>
    </lineage>
</organism>
<keyword evidence="3" id="KW-1185">Reference proteome</keyword>
<dbReference type="AntiFam" id="ANF00069">
    <property type="entry name" value="Translation of predicted DNA regulatory sequence"/>
</dbReference>
<evidence type="ECO:0000256" key="1">
    <source>
        <dbReference type="SAM" id="Phobius"/>
    </source>
</evidence>
<name>A0A0G4JVE3_9GAMM</name>
<accession>A0A0G4JVE3</accession>
<dbReference type="STRING" id="1109412.BN1221_02289"/>
<dbReference type="Proteomes" id="UP000044377">
    <property type="component" value="Unassembled WGS sequence"/>
</dbReference>
<dbReference type="AlphaFoldDB" id="A0A0G4JVE3"/>
<keyword evidence="1" id="KW-0812">Transmembrane</keyword>
<feature type="transmembrane region" description="Helical" evidence="1">
    <location>
        <begin position="21"/>
        <end position="40"/>
    </location>
</feature>
<reference evidence="3" key="1">
    <citation type="submission" date="2015-01" db="EMBL/GenBank/DDBJ databases">
        <authorList>
            <person name="Paterson Steve"/>
        </authorList>
    </citation>
    <scope>NUCLEOTIDE SEQUENCE [LARGE SCALE GENOMIC DNA]</scope>
    <source>
        <strain evidence="3">OBR1</strain>
    </source>
</reference>